<organism evidence="1 2">
    <name type="scientific">Smallanthus sonchifolius</name>
    <dbReference type="NCBI Taxonomy" id="185202"/>
    <lineage>
        <taxon>Eukaryota</taxon>
        <taxon>Viridiplantae</taxon>
        <taxon>Streptophyta</taxon>
        <taxon>Embryophyta</taxon>
        <taxon>Tracheophyta</taxon>
        <taxon>Spermatophyta</taxon>
        <taxon>Magnoliopsida</taxon>
        <taxon>eudicotyledons</taxon>
        <taxon>Gunneridae</taxon>
        <taxon>Pentapetalae</taxon>
        <taxon>asterids</taxon>
        <taxon>campanulids</taxon>
        <taxon>Asterales</taxon>
        <taxon>Asteraceae</taxon>
        <taxon>Asteroideae</taxon>
        <taxon>Heliantheae alliance</taxon>
        <taxon>Millerieae</taxon>
        <taxon>Smallanthus</taxon>
    </lineage>
</organism>
<reference evidence="1 2" key="2">
    <citation type="journal article" date="2022" name="Mol. Ecol. Resour.">
        <title>The genomes of chicory, endive, great burdock and yacon provide insights into Asteraceae paleo-polyploidization history and plant inulin production.</title>
        <authorList>
            <person name="Fan W."/>
            <person name="Wang S."/>
            <person name="Wang H."/>
            <person name="Wang A."/>
            <person name="Jiang F."/>
            <person name="Liu H."/>
            <person name="Zhao H."/>
            <person name="Xu D."/>
            <person name="Zhang Y."/>
        </authorList>
    </citation>
    <scope>NUCLEOTIDE SEQUENCE [LARGE SCALE GENOMIC DNA]</scope>
    <source>
        <strain evidence="2">cv. Yunnan</strain>
        <tissue evidence="1">Leaves</tissue>
    </source>
</reference>
<gene>
    <name evidence="1" type="ORF">L1987_30759</name>
</gene>
<sequence length="220" mass="24591">MNPQDIEHLSVLDHNHENPYQKNDVSSEYNRPAVLEGIAAVVGEHILFGNNPAMFDKFNTLTQLDGLKEESSFQTEKIEDNVEKSYIGVRKRPWGRWSAEIRDRIGRCRHWLGTFDTAEEAARAYDAAARRLRGAQARTNFEIPSLFPLPVTSPKLSSSREGEKRKSGGECGANKRNAVTTVDELFGNISGRKMKKMVGISKGCCNEKVNLKLDLNIGGI</sequence>
<reference evidence="2" key="1">
    <citation type="journal article" date="2022" name="Mol. Ecol. Resour.">
        <title>The genomes of chicory, endive, great burdock and yacon provide insights into Asteraceae palaeo-polyploidization history and plant inulin production.</title>
        <authorList>
            <person name="Fan W."/>
            <person name="Wang S."/>
            <person name="Wang H."/>
            <person name="Wang A."/>
            <person name="Jiang F."/>
            <person name="Liu H."/>
            <person name="Zhao H."/>
            <person name="Xu D."/>
            <person name="Zhang Y."/>
        </authorList>
    </citation>
    <scope>NUCLEOTIDE SEQUENCE [LARGE SCALE GENOMIC DNA]</scope>
    <source>
        <strain evidence="2">cv. Yunnan</strain>
    </source>
</reference>
<name>A0ACB9I3L9_9ASTR</name>
<keyword evidence="2" id="KW-1185">Reference proteome</keyword>
<dbReference type="EMBL" id="CM042027">
    <property type="protein sequence ID" value="KAI3802619.1"/>
    <property type="molecule type" value="Genomic_DNA"/>
</dbReference>
<evidence type="ECO:0000313" key="2">
    <source>
        <dbReference type="Proteomes" id="UP001056120"/>
    </source>
</evidence>
<comment type="caution">
    <text evidence="1">The sequence shown here is derived from an EMBL/GenBank/DDBJ whole genome shotgun (WGS) entry which is preliminary data.</text>
</comment>
<protein>
    <submittedName>
        <fullName evidence="1">Uncharacterized protein</fullName>
    </submittedName>
</protein>
<dbReference type="Proteomes" id="UP001056120">
    <property type="component" value="Linkage Group LG10"/>
</dbReference>
<evidence type="ECO:0000313" key="1">
    <source>
        <dbReference type="EMBL" id="KAI3802619.1"/>
    </source>
</evidence>
<accession>A0ACB9I3L9</accession>
<proteinExistence type="predicted"/>